<feature type="compositionally biased region" description="Low complexity" evidence="1">
    <location>
        <begin position="152"/>
        <end position="172"/>
    </location>
</feature>
<feature type="region of interest" description="Disordered" evidence="1">
    <location>
        <begin position="1"/>
        <end position="127"/>
    </location>
</feature>
<evidence type="ECO:0000256" key="1">
    <source>
        <dbReference type="SAM" id="MobiDB-lite"/>
    </source>
</evidence>
<sequence>MSVLLPQENMILTPPPPDGECGAGVDVPAALQAVLPGTPPSNRQTGLPPESELQAPTPPDYLRSVWNSKFDPSEPSDDSNPSVTDGSSLPSVPSPSTMDRDTEFDGPQPQRFATLEQMGSGVQQACGDADTFDHKAVSHGRVEEACLGGRMGPMAHHPPAAGGAGAASADAPPKTPPQTPPRKRNKPGCGSGGMGSGEPSTGAGSGVGIDAFSGSSGGRGSSGGDGGGSGGGGPH</sequence>
<proteinExistence type="predicted"/>
<gene>
    <name evidence="2" type="ORF">HERI1096_LOCUS25805</name>
</gene>
<name>A0A7S3B611_9EUKA</name>
<dbReference type="EMBL" id="HBHX01046631">
    <property type="protein sequence ID" value="CAE0125906.1"/>
    <property type="molecule type" value="Transcribed_RNA"/>
</dbReference>
<feature type="compositionally biased region" description="Polar residues" evidence="1">
    <location>
        <begin position="83"/>
        <end position="97"/>
    </location>
</feature>
<feature type="region of interest" description="Disordered" evidence="1">
    <location>
        <begin position="148"/>
        <end position="235"/>
    </location>
</feature>
<reference evidence="2" key="1">
    <citation type="submission" date="2021-01" db="EMBL/GenBank/DDBJ databases">
        <authorList>
            <person name="Corre E."/>
            <person name="Pelletier E."/>
            <person name="Niang G."/>
            <person name="Scheremetjew M."/>
            <person name="Finn R."/>
            <person name="Kale V."/>
            <person name="Holt S."/>
            <person name="Cochrane G."/>
            <person name="Meng A."/>
            <person name="Brown T."/>
            <person name="Cohen L."/>
        </authorList>
    </citation>
    <scope>NUCLEOTIDE SEQUENCE</scope>
    <source>
        <strain evidence="2">CCMP281</strain>
    </source>
</reference>
<protein>
    <submittedName>
        <fullName evidence="2">Uncharacterized protein</fullName>
    </submittedName>
</protein>
<feature type="compositionally biased region" description="Gly residues" evidence="1">
    <location>
        <begin position="215"/>
        <end position="235"/>
    </location>
</feature>
<evidence type="ECO:0000313" key="2">
    <source>
        <dbReference type="EMBL" id="CAE0125906.1"/>
    </source>
</evidence>
<dbReference type="AlphaFoldDB" id="A0A7S3B611"/>
<accession>A0A7S3B611</accession>
<organism evidence="2">
    <name type="scientific">Haptolina ericina</name>
    <dbReference type="NCBI Taxonomy" id="156174"/>
    <lineage>
        <taxon>Eukaryota</taxon>
        <taxon>Haptista</taxon>
        <taxon>Haptophyta</taxon>
        <taxon>Prymnesiophyceae</taxon>
        <taxon>Prymnesiales</taxon>
        <taxon>Prymnesiaceae</taxon>
        <taxon>Haptolina</taxon>
    </lineage>
</organism>